<accession>A0A183G4P2</accession>
<name>A0A183G4P2_HELPZ</name>
<keyword evidence="2" id="KW-1185">Reference proteome</keyword>
<evidence type="ECO:0000313" key="3">
    <source>
        <dbReference type="WBParaSite" id="HPBE_0001650501-mRNA-1"/>
    </source>
</evidence>
<dbReference type="EMBL" id="UZAH01029454">
    <property type="protein sequence ID" value="VDP06146.1"/>
    <property type="molecule type" value="Genomic_DNA"/>
</dbReference>
<organism evidence="2 3">
    <name type="scientific">Heligmosomoides polygyrus</name>
    <name type="common">Parasitic roundworm</name>
    <dbReference type="NCBI Taxonomy" id="6339"/>
    <lineage>
        <taxon>Eukaryota</taxon>
        <taxon>Metazoa</taxon>
        <taxon>Ecdysozoa</taxon>
        <taxon>Nematoda</taxon>
        <taxon>Chromadorea</taxon>
        <taxon>Rhabditida</taxon>
        <taxon>Rhabditina</taxon>
        <taxon>Rhabditomorpha</taxon>
        <taxon>Strongyloidea</taxon>
        <taxon>Heligmosomidae</taxon>
        <taxon>Heligmosomoides</taxon>
    </lineage>
</organism>
<sequence>MLRRAFPTVRNRSLLFFPANGLFSSPHALVKRPGFPRTPTYLLLLFVLLELFKLRGAGAHMKKVRHSIDAQHFPKPATTLPKAVLVIVHGDVIYRRHRVLRTLEGSSLAGPGQAAFFMDECPLVTRRRCVGASILMTASLMVQTTTTVGDQRHSQLFIDSSAPVYAKVQLRSLMAAHSFFQSIIAALSS</sequence>
<dbReference type="AlphaFoldDB" id="A0A183G4P2"/>
<protein>
    <submittedName>
        <fullName evidence="1 3">Uncharacterized protein</fullName>
    </submittedName>
</protein>
<reference evidence="1 2" key="1">
    <citation type="submission" date="2018-11" db="EMBL/GenBank/DDBJ databases">
        <authorList>
            <consortium name="Pathogen Informatics"/>
        </authorList>
    </citation>
    <scope>NUCLEOTIDE SEQUENCE [LARGE SCALE GENOMIC DNA]</scope>
</reference>
<evidence type="ECO:0000313" key="1">
    <source>
        <dbReference type="EMBL" id="VDP06146.1"/>
    </source>
</evidence>
<evidence type="ECO:0000313" key="2">
    <source>
        <dbReference type="Proteomes" id="UP000050761"/>
    </source>
</evidence>
<gene>
    <name evidence="1" type="ORF">HPBE_LOCUS16502</name>
</gene>
<dbReference type="Proteomes" id="UP000050761">
    <property type="component" value="Unassembled WGS sequence"/>
</dbReference>
<proteinExistence type="predicted"/>
<reference evidence="3" key="2">
    <citation type="submission" date="2019-09" db="UniProtKB">
        <authorList>
            <consortium name="WormBaseParasite"/>
        </authorList>
    </citation>
    <scope>IDENTIFICATION</scope>
</reference>
<accession>A0A3P8EG98</accession>
<dbReference type="WBParaSite" id="HPBE_0001650501-mRNA-1">
    <property type="protein sequence ID" value="HPBE_0001650501-mRNA-1"/>
    <property type="gene ID" value="HPBE_0001650501"/>
</dbReference>